<organism evidence="1 2">
    <name type="scientific">Mucilaginibacter rigui</name>
    <dbReference type="NCBI Taxonomy" id="534635"/>
    <lineage>
        <taxon>Bacteria</taxon>
        <taxon>Pseudomonadati</taxon>
        <taxon>Bacteroidota</taxon>
        <taxon>Sphingobacteriia</taxon>
        <taxon>Sphingobacteriales</taxon>
        <taxon>Sphingobacteriaceae</taxon>
        <taxon>Mucilaginibacter</taxon>
    </lineage>
</organism>
<dbReference type="EMBL" id="JACWMW010000001">
    <property type="protein sequence ID" value="MBD1383839.1"/>
    <property type="molecule type" value="Genomic_DNA"/>
</dbReference>
<accession>A0ABR7WZS3</accession>
<sequence length="130" mass="14614">MNDILQYKNYYASVQFSAVDEVFYGKVLGINDLVSFEGESVKELKTSFEEAIEDYLDTCTEVGKSPDKTYKGTFNVRVPSTLHKEAALFAAIHNITLNEFVKVALSFTLDHKKEVDTTIDGNQDPLLEHA</sequence>
<evidence type="ECO:0000313" key="1">
    <source>
        <dbReference type="EMBL" id="MBD1383839.1"/>
    </source>
</evidence>
<gene>
    <name evidence="1" type="ORF">IDJ75_00995</name>
</gene>
<evidence type="ECO:0000313" key="2">
    <source>
        <dbReference type="Proteomes" id="UP000618754"/>
    </source>
</evidence>
<dbReference type="InterPro" id="IPR010985">
    <property type="entry name" value="Ribbon_hlx_hlx"/>
</dbReference>
<dbReference type="SUPFAM" id="SSF143100">
    <property type="entry name" value="TTHA1013/TTHA0281-like"/>
    <property type="match status" value="1"/>
</dbReference>
<reference evidence="1 2" key="1">
    <citation type="submission" date="2020-09" db="EMBL/GenBank/DDBJ databases">
        <title>Novel species of Mucilaginibacter isolated from a glacier on the Tibetan Plateau.</title>
        <authorList>
            <person name="Liu Q."/>
            <person name="Xin Y.-H."/>
        </authorList>
    </citation>
    <scope>NUCLEOTIDE SEQUENCE [LARGE SCALE GENOMIC DNA]</scope>
    <source>
        <strain evidence="1 2">CGMCC 1.13878</strain>
    </source>
</reference>
<comment type="caution">
    <text evidence="1">The sequence shown here is derived from an EMBL/GenBank/DDBJ whole genome shotgun (WGS) entry which is preliminary data.</text>
</comment>
<dbReference type="Proteomes" id="UP000618754">
    <property type="component" value="Unassembled WGS sequence"/>
</dbReference>
<protein>
    <submittedName>
        <fullName evidence="1">Type II toxin-antitoxin system HicB family antitoxin</fullName>
    </submittedName>
</protein>
<proteinExistence type="predicted"/>
<dbReference type="SUPFAM" id="SSF47598">
    <property type="entry name" value="Ribbon-helix-helix"/>
    <property type="match status" value="1"/>
</dbReference>
<dbReference type="InterPro" id="IPR008651">
    <property type="entry name" value="Uncharacterised_HicB"/>
</dbReference>
<keyword evidence="2" id="KW-1185">Reference proteome</keyword>
<dbReference type="RefSeq" id="WP_191173755.1">
    <property type="nucleotide sequence ID" value="NZ_JACWMW010000001.1"/>
</dbReference>
<dbReference type="Pfam" id="PF05534">
    <property type="entry name" value="HicB"/>
    <property type="match status" value="1"/>
</dbReference>
<dbReference type="InterPro" id="IPR035069">
    <property type="entry name" value="TTHA1013/TTHA0281-like"/>
</dbReference>
<name>A0ABR7WZS3_9SPHI</name>